<dbReference type="Gene3D" id="2.40.160.50">
    <property type="entry name" value="membrane protein fhac: a member of the omp85/tpsb transporter family"/>
    <property type="match status" value="1"/>
</dbReference>
<feature type="signal peptide" evidence="1">
    <location>
        <begin position="1"/>
        <end position="21"/>
    </location>
</feature>
<comment type="caution">
    <text evidence="2">The sequence shown here is derived from an EMBL/GenBank/DDBJ whole genome shotgun (WGS) entry which is preliminary data.</text>
</comment>
<protein>
    <submittedName>
        <fullName evidence="2">BamA/TamA family outer membrane protein</fullName>
    </submittedName>
</protein>
<proteinExistence type="predicted"/>
<dbReference type="Proteomes" id="UP000664317">
    <property type="component" value="Unassembled WGS sequence"/>
</dbReference>
<evidence type="ECO:0000313" key="2">
    <source>
        <dbReference type="EMBL" id="MBN7809457.1"/>
    </source>
</evidence>
<gene>
    <name evidence="2" type="ORF">J0A68_00730</name>
</gene>
<dbReference type="RefSeq" id="WP_206576262.1">
    <property type="nucleotide sequence ID" value="NZ_JAFKCT010000001.1"/>
</dbReference>
<keyword evidence="1" id="KW-0732">Signal</keyword>
<sequence>MKSCFLAVLFLLAFGSATCLGQEVFRLVWEEGKEASLLLSDRSQALAKRDSLAQAFLRQGYLEGFFSESRSGDTVLFAWAPGRLFGWKEIAEGNVPSPFVEKLGKPDLSYPAPYEWMELVLELAEDSGYPFAELRIDSIQVEGAVLSGRMDYQSGPYITWDSLTVAGNSKTKEVYVQQLSRLNPGTAFSQSDLEKAAQTLRKSPYFTLVGVPELTFQTRQARPIFTLQDRRFNVFDGVVGLLPNENEPGKVLITGEVDLRLYHLGGKGRDFSIQWQRLNVQSQSLDIRAKEAFVFRLPLDFQLGFSLLKQDSSFVNRSLDLDFGYRASDGAYLSFFTRRQAGDLISVEGFGSGQDLPSAIDYRWNRYGMGLDWDRLDSPTTPRRGLRIQGQFSLGNKKILENTGLPEEAYEGLDESSPQYQAWFSVEKHFFVKPGWGMWIRGVGALLENENLFVNEFFRVGGLKSIRGFNEKSFFAKSYGYLNLEQRLFLDQSSYLVLFTDLGVVQNPYANEKIDRPFAFGTGINLDTDGGLFSFVFALGRSNTQPLSFSYSRIHFGYLARF</sequence>
<evidence type="ECO:0000256" key="1">
    <source>
        <dbReference type="SAM" id="SignalP"/>
    </source>
</evidence>
<reference evidence="2 3" key="1">
    <citation type="submission" date="2021-03" db="EMBL/GenBank/DDBJ databases">
        <title>novel species isolated from a fishpond in China.</title>
        <authorList>
            <person name="Lu H."/>
            <person name="Cai Z."/>
        </authorList>
    </citation>
    <scope>NUCLEOTIDE SEQUENCE [LARGE SCALE GENOMIC DNA]</scope>
    <source>
        <strain evidence="2 3">H41</strain>
    </source>
</reference>
<keyword evidence="3" id="KW-1185">Reference proteome</keyword>
<dbReference type="EMBL" id="JAFKCT010000001">
    <property type="protein sequence ID" value="MBN7809457.1"/>
    <property type="molecule type" value="Genomic_DNA"/>
</dbReference>
<organism evidence="2 3">
    <name type="scientific">Algoriphagus oliviformis</name>
    <dbReference type="NCBI Taxonomy" id="2811231"/>
    <lineage>
        <taxon>Bacteria</taxon>
        <taxon>Pseudomonadati</taxon>
        <taxon>Bacteroidota</taxon>
        <taxon>Cytophagia</taxon>
        <taxon>Cytophagales</taxon>
        <taxon>Cyclobacteriaceae</taxon>
        <taxon>Algoriphagus</taxon>
    </lineage>
</organism>
<evidence type="ECO:0000313" key="3">
    <source>
        <dbReference type="Proteomes" id="UP000664317"/>
    </source>
</evidence>
<dbReference type="Gene3D" id="3.10.20.310">
    <property type="entry name" value="membrane protein fhac"/>
    <property type="match status" value="1"/>
</dbReference>
<accession>A0ABS3BX60</accession>
<feature type="chain" id="PRO_5046385284" evidence="1">
    <location>
        <begin position="22"/>
        <end position="562"/>
    </location>
</feature>
<name>A0ABS3BX60_9BACT</name>